<reference evidence="1" key="2">
    <citation type="journal article" date="2024" name="Plant">
        <title>Genomic evolution and insights into agronomic trait innovations of Sesamum species.</title>
        <authorList>
            <person name="Miao H."/>
            <person name="Wang L."/>
            <person name="Qu L."/>
            <person name="Liu H."/>
            <person name="Sun Y."/>
            <person name="Le M."/>
            <person name="Wang Q."/>
            <person name="Wei S."/>
            <person name="Zheng Y."/>
            <person name="Lin W."/>
            <person name="Duan Y."/>
            <person name="Cao H."/>
            <person name="Xiong S."/>
            <person name="Wang X."/>
            <person name="Wei L."/>
            <person name="Li C."/>
            <person name="Ma Q."/>
            <person name="Ju M."/>
            <person name="Zhao R."/>
            <person name="Li G."/>
            <person name="Mu C."/>
            <person name="Tian Q."/>
            <person name="Mei H."/>
            <person name="Zhang T."/>
            <person name="Gao T."/>
            <person name="Zhang H."/>
        </authorList>
    </citation>
    <scope>NUCLEOTIDE SEQUENCE</scope>
    <source>
        <strain evidence="1">KEN1</strain>
    </source>
</reference>
<evidence type="ECO:0000313" key="1">
    <source>
        <dbReference type="EMBL" id="KAL0386339.1"/>
    </source>
</evidence>
<reference evidence="1" key="1">
    <citation type="submission" date="2020-06" db="EMBL/GenBank/DDBJ databases">
        <authorList>
            <person name="Li T."/>
            <person name="Hu X."/>
            <person name="Zhang T."/>
            <person name="Song X."/>
            <person name="Zhang H."/>
            <person name="Dai N."/>
            <person name="Sheng W."/>
            <person name="Hou X."/>
            <person name="Wei L."/>
        </authorList>
    </citation>
    <scope>NUCLEOTIDE SEQUENCE</scope>
    <source>
        <strain evidence="1">KEN1</strain>
        <tissue evidence="1">Leaf</tissue>
    </source>
</reference>
<dbReference type="AlphaFoldDB" id="A0AAW2S1P5"/>
<accession>A0AAW2S1P5</accession>
<protein>
    <submittedName>
        <fullName evidence="1">Uncharacterized protein</fullName>
    </submittedName>
</protein>
<proteinExistence type="predicted"/>
<organism evidence="1">
    <name type="scientific">Sesamum latifolium</name>
    <dbReference type="NCBI Taxonomy" id="2727402"/>
    <lineage>
        <taxon>Eukaryota</taxon>
        <taxon>Viridiplantae</taxon>
        <taxon>Streptophyta</taxon>
        <taxon>Embryophyta</taxon>
        <taxon>Tracheophyta</taxon>
        <taxon>Spermatophyta</taxon>
        <taxon>Magnoliopsida</taxon>
        <taxon>eudicotyledons</taxon>
        <taxon>Gunneridae</taxon>
        <taxon>Pentapetalae</taxon>
        <taxon>asterids</taxon>
        <taxon>lamiids</taxon>
        <taxon>Lamiales</taxon>
        <taxon>Pedaliaceae</taxon>
        <taxon>Sesamum</taxon>
    </lineage>
</organism>
<comment type="caution">
    <text evidence="1">The sequence shown here is derived from an EMBL/GenBank/DDBJ whole genome shotgun (WGS) entry which is preliminary data.</text>
</comment>
<sequence length="119" mass="13228">MPRTPSPAICDPGEVAVFTLPLPGRPISDPQASAIFDPGVSHLRPTGVSHDLDTFHLMGFNELDLLTGCHKNVLRQGYPCTLITYIRDHDLTSSSRDLDLILLQRSPTHAWVFHRLCQT</sequence>
<dbReference type="EMBL" id="JACGWN010000211">
    <property type="protein sequence ID" value="KAL0386339.1"/>
    <property type="molecule type" value="Genomic_DNA"/>
</dbReference>
<name>A0AAW2S1P5_9LAMI</name>
<gene>
    <name evidence="1" type="ORF">Slati_4561000</name>
</gene>